<dbReference type="PANTHER" id="PTHR30346:SF0">
    <property type="entry name" value="HCA OPERON TRANSCRIPTIONAL ACTIVATOR HCAR"/>
    <property type="match status" value="1"/>
</dbReference>
<dbReference type="GO" id="GO:0003677">
    <property type="term" value="F:DNA binding"/>
    <property type="evidence" value="ECO:0007669"/>
    <property type="project" value="UniProtKB-KW"/>
</dbReference>
<comment type="caution">
    <text evidence="6">The sequence shown here is derived from an EMBL/GenBank/DDBJ whole genome shotgun (WGS) entry which is preliminary data.</text>
</comment>
<dbReference type="RefSeq" id="WP_046585267.1">
    <property type="nucleotide sequence ID" value="NZ_LAVA02000154.1"/>
</dbReference>
<evidence type="ECO:0000256" key="2">
    <source>
        <dbReference type="ARBA" id="ARBA00023015"/>
    </source>
</evidence>
<evidence type="ECO:0000256" key="4">
    <source>
        <dbReference type="ARBA" id="ARBA00023163"/>
    </source>
</evidence>
<comment type="similarity">
    <text evidence="1">Belongs to the LysR transcriptional regulatory family.</text>
</comment>
<dbReference type="AlphaFoldDB" id="A0A1J4NLX3"/>
<dbReference type="InterPro" id="IPR036388">
    <property type="entry name" value="WH-like_DNA-bd_sf"/>
</dbReference>
<dbReference type="Pfam" id="PF00126">
    <property type="entry name" value="HTH_1"/>
    <property type="match status" value="1"/>
</dbReference>
<name>A0A1J4NLX3_9ACTN</name>
<dbReference type="Gene3D" id="1.10.10.10">
    <property type="entry name" value="Winged helix-like DNA-binding domain superfamily/Winged helix DNA-binding domain"/>
    <property type="match status" value="1"/>
</dbReference>
<organism evidence="6 7">
    <name type="scientific">Streptomyces mangrovisoli</name>
    <dbReference type="NCBI Taxonomy" id="1428628"/>
    <lineage>
        <taxon>Bacteria</taxon>
        <taxon>Bacillati</taxon>
        <taxon>Actinomycetota</taxon>
        <taxon>Actinomycetes</taxon>
        <taxon>Kitasatosporales</taxon>
        <taxon>Streptomycetaceae</taxon>
        <taxon>Streptomyces</taxon>
    </lineage>
</organism>
<dbReference type="Pfam" id="PF03466">
    <property type="entry name" value="LysR_substrate"/>
    <property type="match status" value="1"/>
</dbReference>
<dbReference type="GO" id="GO:0003700">
    <property type="term" value="F:DNA-binding transcription factor activity"/>
    <property type="evidence" value="ECO:0007669"/>
    <property type="project" value="InterPro"/>
</dbReference>
<dbReference type="InterPro" id="IPR005119">
    <property type="entry name" value="LysR_subst-bd"/>
</dbReference>
<dbReference type="STRING" id="1428628.WN71_038570"/>
<feature type="domain" description="HTH lysR-type" evidence="5">
    <location>
        <begin position="7"/>
        <end position="64"/>
    </location>
</feature>
<dbReference type="PRINTS" id="PR00039">
    <property type="entry name" value="HTHLYSR"/>
</dbReference>
<protein>
    <submittedName>
        <fullName evidence="6">LysR family transcriptional regulator</fullName>
    </submittedName>
</protein>
<evidence type="ECO:0000313" key="6">
    <source>
        <dbReference type="EMBL" id="OIJ62620.1"/>
    </source>
</evidence>
<dbReference type="PANTHER" id="PTHR30346">
    <property type="entry name" value="TRANSCRIPTIONAL DUAL REGULATOR HCAR-RELATED"/>
    <property type="match status" value="1"/>
</dbReference>
<dbReference type="GO" id="GO:0032993">
    <property type="term" value="C:protein-DNA complex"/>
    <property type="evidence" value="ECO:0007669"/>
    <property type="project" value="TreeGrafter"/>
</dbReference>
<sequence>MDGGTSVELRQLRCLVAIVDEGTFTDAAVVLGVSQAAVSRTLASLESALGVRLLRRTSREVTPTGSGLRVVAHARRVLAEADALVREATSGHTRLRVGYAWSAVGRHTVAFQRRWAERQPETELHLVRVNSPSAGLSEGACDLSVVRREPDDRRFDSAIVGLERRLCAMAADDPLARRRSVRLADLAGRTVLIDRRTGTTTAELWPPDARPRTEETHDVDDWLTVIGSGRCVGMTAESTAHQYPRPGVVYRQVRDAEPVAVRLAWWRDDPHPATTAVIELLGGLYDVGGA</sequence>
<dbReference type="SUPFAM" id="SSF46785">
    <property type="entry name" value="Winged helix' DNA-binding domain"/>
    <property type="match status" value="1"/>
</dbReference>
<reference evidence="6" key="1">
    <citation type="submission" date="2016-10" db="EMBL/GenBank/DDBJ databases">
        <title>Genome sequence of Streptomyces mangrovisoli MUSC 149.</title>
        <authorList>
            <person name="Lee L.-H."/>
            <person name="Ser H.-L."/>
        </authorList>
    </citation>
    <scope>NUCLEOTIDE SEQUENCE [LARGE SCALE GENOMIC DNA]</scope>
    <source>
        <strain evidence="6">MUSC 149</strain>
    </source>
</reference>
<dbReference type="SUPFAM" id="SSF53850">
    <property type="entry name" value="Periplasmic binding protein-like II"/>
    <property type="match status" value="1"/>
</dbReference>
<dbReference type="OrthoDB" id="3636008at2"/>
<keyword evidence="2" id="KW-0805">Transcription regulation</keyword>
<evidence type="ECO:0000256" key="3">
    <source>
        <dbReference type="ARBA" id="ARBA00023125"/>
    </source>
</evidence>
<proteinExistence type="inferred from homology"/>
<evidence type="ECO:0000259" key="5">
    <source>
        <dbReference type="PROSITE" id="PS50931"/>
    </source>
</evidence>
<dbReference type="InterPro" id="IPR036390">
    <property type="entry name" value="WH_DNA-bd_sf"/>
</dbReference>
<dbReference type="EMBL" id="LAVA02000154">
    <property type="protein sequence ID" value="OIJ62620.1"/>
    <property type="molecule type" value="Genomic_DNA"/>
</dbReference>
<gene>
    <name evidence="6" type="ORF">WN71_038570</name>
</gene>
<dbReference type="InterPro" id="IPR000847">
    <property type="entry name" value="LysR_HTH_N"/>
</dbReference>
<keyword evidence="3" id="KW-0238">DNA-binding</keyword>
<keyword evidence="4" id="KW-0804">Transcription</keyword>
<keyword evidence="7" id="KW-1185">Reference proteome</keyword>
<dbReference type="Proteomes" id="UP000034196">
    <property type="component" value="Unassembled WGS sequence"/>
</dbReference>
<dbReference type="Gene3D" id="3.40.190.10">
    <property type="entry name" value="Periplasmic binding protein-like II"/>
    <property type="match status" value="2"/>
</dbReference>
<accession>A0A1J4NLX3</accession>
<evidence type="ECO:0000256" key="1">
    <source>
        <dbReference type="ARBA" id="ARBA00009437"/>
    </source>
</evidence>
<evidence type="ECO:0000313" key="7">
    <source>
        <dbReference type="Proteomes" id="UP000034196"/>
    </source>
</evidence>
<dbReference type="PROSITE" id="PS50931">
    <property type="entry name" value="HTH_LYSR"/>
    <property type="match status" value="1"/>
</dbReference>
<dbReference type="FunFam" id="1.10.10.10:FF:000001">
    <property type="entry name" value="LysR family transcriptional regulator"/>
    <property type="match status" value="1"/>
</dbReference>